<dbReference type="AlphaFoldDB" id="A0A6N9Q373"/>
<organism evidence="2 3">
    <name type="scientific">Chengkuizengella marina</name>
    <dbReference type="NCBI Taxonomy" id="2507566"/>
    <lineage>
        <taxon>Bacteria</taxon>
        <taxon>Bacillati</taxon>
        <taxon>Bacillota</taxon>
        <taxon>Bacilli</taxon>
        <taxon>Bacillales</taxon>
        <taxon>Paenibacillaceae</taxon>
        <taxon>Chengkuizengella</taxon>
    </lineage>
</organism>
<keyword evidence="3" id="KW-1185">Reference proteome</keyword>
<dbReference type="OrthoDB" id="2603324at2"/>
<keyword evidence="2" id="KW-0808">Transferase</keyword>
<accession>A0A6N9Q373</accession>
<reference evidence="2 3" key="1">
    <citation type="submission" date="2019-01" db="EMBL/GenBank/DDBJ databases">
        <title>Chengkuizengella sp. nov., isolated from deep-sea sediment of East Pacific Ocean.</title>
        <authorList>
            <person name="Yang J."/>
            <person name="Lai Q."/>
            <person name="Shao Z."/>
        </authorList>
    </citation>
    <scope>NUCLEOTIDE SEQUENCE [LARGE SCALE GENOMIC DNA]</scope>
    <source>
        <strain evidence="2 3">YPA3-1-1</strain>
    </source>
</reference>
<feature type="signal peptide" evidence="1">
    <location>
        <begin position="1"/>
        <end position="21"/>
    </location>
</feature>
<evidence type="ECO:0000313" key="3">
    <source>
        <dbReference type="Proteomes" id="UP000448943"/>
    </source>
</evidence>
<comment type="caution">
    <text evidence="2">The sequence shown here is derived from an EMBL/GenBank/DDBJ whole genome shotgun (WGS) entry which is preliminary data.</text>
</comment>
<dbReference type="EMBL" id="SIJB01000023">
    <property type="protein sequence ID" value="NBI29236.1"/>
    <property type="molecule type" value="Genomic_DNA"/>
</dbReference>
<name>A0A6N9Q373_9BACL</name>
<sequence>MTTKIIAVIIFCSILSVPLHAGAEGTENVQQDCYSQSIVDLKFELRRLWIDHTWWTRNVIISKLAGLDDTEKALERLLQNQVDIGNAIKPYYGEQAGEQLSKLLTDHILIAGKIIDAAKSEDEVEYEKQNTEWFKNADDIASFLSKANPNWSKEELQDLLYLHLELTRDEAVARLKKDWEADIAAFDEGEDHIIKLADTLSEGIIKQFPDQFK</sequence>
<gene>
    <name evidence="2" type="ORF">ERL59_09715</name>
</gene>
<evidence type="ECO:0000256" key="1">
    <source>
        <dbReference type="SAM" id="SignalP"/>
    </source>
</evidence>
<proteinExistence type="predicted"/>
<protein>
    <submittedName>
        <fullName evidence="2">Glycosyltransferase</fullName>
    </submittedName>
</protein>
<keyword evidence="1" id="KW-0732">Signal</keyword>
<dbReference type="GO" id="GO:0016740">
    <property type="term" value="F:transferase activity"/>
    <property type="evidence" value="ECO:0007669"/>
    <property type="project" value="UniProtKB-KW"/>
</dbReference>
<feature type="chain" id="PRO_5038896922" evidence="1">
    <location>
        <begin position="22"/>
        <end position="213"/>
    </location>
</feature>
<evidence type="ECO:0000313" key="2">
    <source>
        <dbReference type="EMBL" id="NBI29236.1"/>
    </source>
</evidence>
<dbReference type="Proteomes" id="UP000448943">
    <property type="component" value="Unassembled WGS sequence"/>
</dbReference>